<dbReference type="InterPro" id="IPR050678">
    <property type="entry name" value="DNA_Partitioning_ATPase"/>
</dbReference>
<dbReference type="InterPro" id="IPR027417">
    <property type="entry name" value="P-loop_NTPase"/>
</dbReference>
<dbReference type="CDD" id="cd02042">
    <property type="entry name" value="ParAB_family"/>
    <property type="match status" value="1"/>
</dbReference>
<dbReference type="Pfam" id="PF13614">
    <property type="entry name" value="AAA_31"/>
    <property type="match status" value="1"/>
</dbReference>
<gene>
    <name evidence="2" type="ORF">ACFVKH_12440</name>
</gene>
<dbReference type="Gene3D" id="3.40.50.300">
    <property type="entry name" value="P-loop containing nucleotide triphosphate hydrolases"/>
    <property type="match status" value="1"/>
</dbReference>
<dbReference type="RefSeq" id="WP_377965485.1">
    <property type="nucleotide sequence ID" value="NZ_JBHZOL010000078.1"/>
</dbReference>
<dbReference type="PANTHER" id="PTHR13696:SF52">
    <property type="entry name" value="PARA FAMILY PROTEIN CT_582"/>
    <property type="match status" value="1"/>
</dbReference>
<accession>A0ABW6IHP3</accession>
<evidence type="ECO:0000313" key="2">
    <source>
        <dbReference type="EMBL" id="MFE4107095.1"/>
    </source>
</evidence>
<organism evidence="2 3">
    <name type="scientific">Almyronema epifaneia S1</name>
    <dbReference type="NCBI Taxonomy" id="2991925"/>
    <lineage>
        <taxon>Bacteria</taxon>
        <taxon>Bacillati</taxon>
        <taxon>Cyanobacteriota</taxon>
        <taxon>Cyanophyceae</taxon>
        <taxon>Nodosilineales</taxon>
        <taxon>Nodosilineaceae</taxon>
        <taxon>Almyronema</taxon>
        <taxon>Almyronema epifaneia</taxon>
    </lineage>
</organism>
<proteinExistence type="predicted"/>
<feature type="domain" description="AAA" evidence="1">
    <location>
        <begin position="3"/>
        <end position="219"/>
    </location>
</feature>
<dbReference type="InterPro" id="IPR025669">
    <property type="entry name" value="AAA_dom"/>
</dbReference>
<protein>
    <submittedName>
        <fullName evidence="2">ParA family protein</fullName>
    </submittedName>
</protein>
<dbReference type="SUPFAM" id="SSF52540">
    <property type="entry name" value="P-loop containing nucleoside triphosphate hydrolases"/>
    <property type="match status" value="1"/>
</dbReference>
<dbReference type="PANTHER" id="PTHR13696">
    <property type="entry name" value="P-LOOP CONTAINING NUCLEOSIDE TRIPHOSPHATE HYDROLASE"/>
    <property type="match status" value="1"/>
</dbReference>
<sequence>MPHIIATANMKGGVGKTTLTVNLAACLAKNHQQRVLVVDLDTQISATLSLMSPADFAKRRKEKRTLRHLVNQVLYPDKYLMRSPSEVIRPSNPDAPATANAIASYLGNVKGLDLLPGDIELYDEFMVSKMLHEQTNAQGEEGRFEKTWNHFEQRLIYSILEPVFNDYDFILLDCAPGYSLLTRSGLLASDFYVLPARPEPLSVIGIQLLQRRIERLRSNHEADKIRQMQLLGIVFTMSGNLITGRYYRRVVDRVRQDFSGQQLFGVQIPSDVRVAKAVDRYLPVVLSDPEATAAKAFAKLTQELLLKLKTARGSKAQESKLSLTELE</sequence>
<comment type="caution">
    <text evidence="2">The sequence shown here is derived from an EMBL/GenBank/DDBJ whole genome shotgun (WGS) entry which is preliminary data.</text>
</comment>
<evidence type="ECO:0000313" key="3">
    <source>
        <dbReference type="Proteomes" id="UP001600165"/>
    </source>
</evidence>
<dbReference type="Proteomes" id="UP001600165">
    <property type="component" value="Unassembled WGS sequence"/>
</dbReference>
<name>A0ABW6IHP3_9CYAN</name>
<keyword evidence="3" id="KW-1185">Reference proteome</keyword>
<dbReference type="EMBL" id="JBHZOL010000078">
    <property type="protein sequence ID" value="MFE4107095.1"/>
    <property type="molecule type" value="Genomic_DNA"/>
</dbReference>
<evidence type="ECO:0000259" key="1">
    <source>
        <dbReference type="Pfam" id="PF13614"/>
    </source>
</evidence>
<reference evidence="2 3" key="1">
    <citation type="submission" date="2024-10" db="EMBL/GenBank/DDBJ databases">
        <authorList>
            <person name="Ratan Roy A."/>
            <person name="Morales Sandoval P.H."/>
            <person name="De Los Santos Villalobos S."/>
            <person name="Chakraborty S."/>
            <person name="Mukherjee J."/>
        </authorList>
    </citation>
    <scope>NUCLEOTIDE SEQUENCE [LARGE SCALE GENOMIC DNA]</scope>
    <source>
        <strain evidence="2 3">S1</strain>
    </source>
</reference>